<accession>A0A9P5CP47</accession>
<dbReference type="AlphaFoldDB" id="A0A9P5CP47"/>
<evidence type="ECO:0000313" key="2">
    <source>
        <dbReference type="EMBL" id="KAF3765798.1"/>
    </source>
</evidence>
<feature type="region of interest" description="Disordered" evidence="1">
    <location>
        <begin position="137"/>
        <end position="158"/>
    </location>
</feature>
<dbReference type="RefSeq" id="XP_040776759.1">
    <property type="nucleotide sequence ID" value="XM_040920452.1"/>
</dbReference>
<organism evidence="2 3">
    <name type="scientific">Cryphonectria parasitica (strain ATCC 38755 / EP155)</name>
    <dbReference type="NCBI Taxonomy" id="660469"/>
    <lineage>
        <taxon>Eukaryota</taxon>
        <taxon>Fungi</taxon>
        <taxon>Dikarya</taxon>
        <taxon>Ascomycota</taxon>
        <taxon>Pezizomycotina</taxon>
        <taxon>Sordariomycetes</taxon>
        <taxon>Sordariomycetidae</taxon>
        <taxon>Diaporthales</taxon>
        <taxon>Cryphonectriaceae</taxon>
        <taxon>Cryphonectria-Endothia species complex</taxon>
        <taxon>Cryphonectria</taxon>
    </lineage>
</organism>
<evidence type="ECO:0000256" key="1">
    <source>
        <dbReference type="SAM" id="MobiDB-lite"/>
    </source>
</evidence>
<dbReference type="EMBL" id="MU032347">
    <property type="protein sequence ID" value="KAF3765798.1"/>
    <property type="molecule type" value="Genomic_DNA"/>
</dbReference>
<dbReference type="Proteomes" id="UP000803844">
    <property type="component" value="Unassembled WGS sequence"/>
</dbReference>
<name>A0A9P5CP47_CRYP1</name>
<proteinExistence type="predicted"/>
<comment type="caution">
    <text evidence="2">The sequence shown here is derived from an EMBL/GenBank/DDBJ whole genome shotgun (WGS) entry which is preliminary data.</text>
</comment>
<protein>
    <submittedName>
        <fullName evidence="2">Uncharacterized protein</fullName>
    </submittedName>
</protein>
<evidence type="ECO:0000313" key="3">
    <source>
        <dbReference type="Proteomes" id="UP000803844"/>
    </source>
</evidence>
<dbReference type="GeneID" id="63837581"/>
<reference evidence="2" key="1">
    <citation type="journal article" date="2020" name="Phytopathology">
        <title>Genome sequence of the chestnut blight fungus Cryphonectria parasitica EP155: A fundamental resource for an archetypical invasive plant pathogen.</title>
        <authorList>
            <person name="Crouch J.A."/>
            <person name="Dawe A."/>
            <person name="Aerts A."/>
            <person name="Barry K."/>
            <person name="Churchill A.C.L."/>
            <person name="Grimwood J."/>
            <person name="Hillman B."/>
            <person name="Milgroom M.G."/>
            <person name="Pangilinan J."/>
            <person name="Smith M."/>
            <person name="Salamov A."/>
            <person name="Schmutz J."/>
            <person name="Yadav J."/>
            <person name="Grigoriev I.V."/>
            <person name="Nuss D."/>
        </authorList>
    </citation>
    <scope>NUCLEOTIDE SEQUENCE</scope>
    <source>
        <strain evidence="2">EP155</strain>
    </source>
</reference>
<keyword evidence="3" id="KW-1185">Reference proteome</keyword>
<sequence length="158" mass="17619">MTLVRVTQEGAPYFQSLLSGAGSWFRAILAAPSAAAADGMREIQTPARLIAPPLLPPYHQNKESSMWSRSSWTSLFLVRLWRVGEIAIDKIRFISACSDGCWAPNIIPHVCSTPPLSRWLPTLQTKKIVQRPMWLDPGQQTQAGWPDAERQRQTAPAL</sequence>
<gene>
    <name evidence="2" type="ORF">M406DRAFT_329660</name>
</gene>